<dbReference type="PRINTS" id="PR00081">
    <property type="entry name" value="GDHRDH"/>
</dbReference>
<dbReference type="InterPro" id="IPR002347">
    <property type="entry name" value="SDR_fam"/>
</dbReference>
<dbReference type="InterPro" id="IPR036291">
    <property type="entry name" value="NAD(P)-bd_dom_sf"/>
</dbReference>
<protein>
    <submittedName>
        <fullName evidence="5">SDR family oxidoreductase</fullName>
    </submittedName>
</protein>
<dbReference type="SMART" id="SM00822">
    <property type="entry name" value="PKS_KR"/>
    <property type="match status" value="1"/>
</dbReference>
<evidence type="ECO:0000313" key="5">
    <source>
        <dbReference type="EMBL" id="MCD7130245.1"/>
    </source>
</evidence>
<dbReference type="InterPro" id="IPR020904">
    <property type="entry name" value="Sc_DH/Rdtase_CS"/>
</dbReference>
<dbReference type="EMBL" id="JAJPDE010000041">
    <property type="protein sequence ID" value="MCD7130245.1"/>
    <property type="molecule type" value="Genomic_DNA"/>
</dbReference>
<dbReference type="Pfam" id="PF00106">
    <property type="entry name" value="adh_short"/>
    <property type="match status" value="1"/>
</dbReference>
<dbReference type="PRINTS" id="PR00080">
    <property type="entry name" value="SDRFAMILY"/>
</dbReference>
<proteinExistence type="inferred from homology"/>
<dbReference type="PANTHER" id="PTHR43391">
    <property type="entry name" value="RETINOL DEHYDROGENASE-RELATED"/>
    <property type="match status" value="1"/>
</dbReference>
<dbReference type="PROSITE" id="PS00061">
    <property type="entry name" value="ADH_SHORT"/>
    <property type="match status" value="1"/>
</dbReference>
<dbReference type="Proteomes" id="UP001199710">
    <property type="component" value="Unassembled WGS sequence"/>
</dbReference>
<comment type="similarity">
    <text evidence="1 3">Belongs to the short-chain dehydrogenases/reductases (SDR) family.</text>
</comment>
<accession>A0ABS8R6J2</accession>
<feature type="domain" description="Ketoreductase" evidence="4">
    <location>
        <begin position="4"/>
        <end position="182"/>
    </location>
</feature>
<dbReference type="SUPFAM" id="SSF51735">
    <property type="entry name" value="NAD(P)-binding Rossmann-fold domains"/>
    <property type="match status" value="1"/>
</dbReference>
<keyword evidence="6" id="KW-1185">Reference proteome</keyword>
<dbReference type="PANTHER" id="PTHR43391:SF86">
    <property type="entry name" value="SHORT-CHAIN DEHYDROGENASE_REDUCTASE FAMILY PROTEIN"/>
    <property type="match status" value="1"/>
</dbReference>
<evidence type="ECO:0000256" key="3">
    <source>
        <dbReference type="RuleBase" id="RU000363"/>
    </source>
</evidence>
<dbReference type="InterPro" id="IPR057326">
    <property type="entry name" value="KR_dom"/>
</dbReference>
<reference evidence="5 6" key="1">
    <citation type="submission" date="2021-12" db="EMBL/GenBank/DDBJ databases">
        <title>A phylogenomic analysis of Limosilactobacillus reuteri reveals ancient and stable evolutionary relationships with rodents and birds and zoonotic transmission to humans.</title>
        <authorList>
            <person name="Li F."/>
            <person name="Li X."/>
            <person name="Cheng C."/>
            <person name="Tollenaar S."/>
            <person name="Zhang J.S."/>
            <person name="Simpson D."/>
            <person name="Tasseva G."/>
            <person name="Perez-Munoz M.E."/>
            <person name="Frese S."/>
            <person name="Gaenzle M.G."/>
            <person name="Walter J."/>
            <person name="Zheng J."/>
        </authorList>
    </citation>
    <scope>NUCLEOTIDE SEQUENCE [LARGE SCALE GENOMIC DNA]</scope>
    <source>
        <strain evidence="5 6">BG-MG3-B</strain>
    </source>
</reference>
<evidence type="ECO:0000256" key="1">
    <source>
        <dbReference type="ARBA" id="ARBA00006484"/>
    </source>
</evidence>
<evidence type="ECO:0000259" key="4">
    <source>
        <dbReference type="SMART" id="SM00822"/>
    </source>
</evidence>
<evidence type="ECO:0000313" key="6">
    <source>
        <dbReference type="Proteomes" id="UP001199710"/>
    </source>
</evidence>
<dbReference type="Gene3D" id="3.40.50.720">
    <property type="entry name" value="NAD(P)-binding Rossmann-like Domain"/>
    <property type="match status" value="1"/>
</dbReference>
<name>A0ABS8R6J2_9LACO</name>
<keyword evidence="2" id="KW-0560">Oxidoreductase</keyword>
<evidence type="ECO:0000256" key="2">
    <source>
        <dbReference type="ARBA" id="ARBA00023002"/>
    </source>
</evidence>
<comment type="caution">
    <text evidence="5">The sequence shown here is derived from an EMBL/GenBank/DDBJ whole genome shotgun (WGS) entry which is preliminary data.</text>
</comment>
<gene>
    <name evidence="5" type="ORF">LTY36_03375</name>
</gene>
<sequence>MMKKLVVITGASSGFGMALAKLFNQDGYPLLLLARRVERLEALNLSNTICRKVDVTDREAFQKAIDDAEQQYGETDLLINSAGVMLLGDIETQNPDEWQKMLDVNVMGVLNGMRAVMPQMKKRQGGTIMNVDSLAGIEPFEHHAVYCASKYAVMGLSETARQQMAPYNVRVMRILPGAVNTELLSHTTSDQIKNDYVAGNKAAGMGTITADDIAKSIKFAYELPQGVNLREIQIADTKQVL</sequence>
<organism evidence="5 6">
    <name type="scientific">Limosilactobacillus agrestis</name>
    <dbReference type="NCBI Taxonomy" id="2759748"/>
    <lineage>
        <taxon>Bacteria</taxon>
        <taxon>Bacillati</taxon>
        <taxon>Bacillota</taxon>
        <taxon>Bacilli</taxon>
        <taxon>Lactobacillales</taxon>
        <taxon>Lactobacillaceae</taxon>
        <taxon>Limosilactobacillus</taxon>
    </lineage>
</organism>